<reference evidence="3" key="1">
    <citation type="journal article" date="2005" name="Nature">
        <title>The map-based sequence of the rice genome.</title>
        <authorList>
            <consortium name="International rice genome sequencing project (IRGSP)"/>
            <person name="Matsumoto T."/>
            <person name="Wu J."/>
            <person name="Kanamori H."/>
            <person name="Katayose Y."/>
            <person name="Fujisawa M."/>
            <person name="Namiki N."/>
            <person name="Mizuno H."/>
            <person name="Yamamoto K."/>
            <person name="Antonio B.A."/>
            <person name="Baba T."/>
            <person name="Sakata K."/>
            <person name="Nagamura Y."/>
            <person name="Aoki H."/>
            <person name="Arikawa K."/>
            <person name="Arita K."/>
            <person name="Bito T."/>
            <person name="Chiden Y."/>
            <person name="Fujitsuka N."/>
            <person name="Fukunaka R."/>
            <person name="Hamada M."/>
            <person name="Harada C."/>
            <person name="Hayashi A."/>
            <person name="Hijishita S."/>
            <person name="Honda M."/>
            <person name="Hosokawa S."/>
            <person name="Ichikawa Y."/>
            <person name="Idonuma A."/>
            <person name="Iijima M."/>
            <person name="Ikeda M."/>
            <person name="Ikeno M."/>
            <person name="Ito K."/>
            <person name="Ito S."/>
            <person name="Ito T."/>
            <person name="Ito Y."/>
            <person name="Ito Y."/>
            <person name="Iwabuchi A."/>
            <person name="Kamiya K."/>
            <person name="Karasawa W."/>
            <person name="Kurita K."/>
            <person name="Katagiri S."/>
            <person name="Kikuta A."/>
            <person name="Kobayashi H."/>
            <person name="Kobayashi N."/>
            <person name="Machita K."/>
            <person name="Maehara T."/>
            <person name="Masukawa M."/>
            <person name="Mizubayashi T."/>
            <person name="Mukai Y."/>
            <person name="Nagasaki H."/>
            <person name="Nagata Y."/>
            <person name="Naito S."/>
            <person name="Nakashima M."/>
            <person name="Nakama Y."/>
            <person name="Nakamichi Y."/>
            <person name="Nakamura M."/>
            <person name="Meguro A."/>
            <person name="Negishi M."/>
            <person name="Ohta I."/>
            <person name="Ohta T."/>
            <person name="Okamoto M."/>
            <person name="Ono N."/>
            <person name="Saji S."/>
            <person name="Sakaguchi M."/>
            <person name="Sakai K."/>
            <person name="Shibata M."/>
            <person name="Shimokawa T."/>
            <person name="Song J."/>
            <person name="Takazaki Y."/>
            <person name="Terasawa K."/>
            <person name="Tsugane M."/>
            <person name="Tsuji K."/>
            <person name="Ueda S."/>
            <person name="Waki K."/>
            <person name="Yamagata H."/>
            <person name="Yamamoto M."/>
            <person name="Yamamoto S."/>
            <person name="Yamane H."/>
            <person name="Yoshiki S."/>
            <person name="Yoshihara R."/>
            <person name="Yukawa K."/>
            <person name="Zhong H."/>
            <person name="Yano M."/>
            <person name="Yuan Q."/>
            <person name="Ouyang S."/>
            <person name="Liu J."/>
            <person name="Jones K.M."/>
            <person name="Gansberger K."/>
            <person name="Moffat K."/>
            <person name="Hill J."/>
            <person name="Bera J."/>
            <person name="Fadrosh D."/>
            <person name="Jin S."/>
            <person name="Johri S."/>
            <person name="Kim M."/>
            <person name="Overton L."/>
            <person name="Reardon M."/>
            <person name="Tsitrin T."/>
            <person name="Vuong H."/>
            <person name="Weaver B."/>
            <person name="Ciecko A."/>
            <person name="Tallon L."/>
            <person name="Jackson J."/>
            <person name="Pai G."/>
            <person name="Aken S.V."/>
            <person name="Utterback T."/>
            <person name="Reidmuller S."/>
            <person name="Feldblyum T."/>
            <person name="Hsiao J."/>
            <person name="Zismann V."/>
            <person name="Iobst S."/>
            <person name="de Vazeille A.R."/>
            <person name="Buell C.R."/>
            <person name="Ying K."/>
            <person name="Li Y."/>
            <person name="Lu T."/>
            <person name="Huang Y."/>
            <person name="Zhao Q."/>
            <person name="Feng Q."/>
            <person name="Zhang L."/>
            <person name="Zhu J."/>
            <person name="Weng Q."/>
            <person name="Mu J."/>
            <person name="Lu Y."/>
            <person name="Fan D."/>
            <person name="Liu Y."/>
            <person name="Guan J."/>
            <person name="Zhang Y."/>
            <person name="Yu S."/>
            <person name="Liu X."/>
            <person name="Zhang Y."/>
            <person name="Hong G."/>
            <person name="Han B."/>
            <person name="Choisne N."/>
            <person name="Demange N."/>
            <person name="Orjeda G."/>
            <person name="Samain S."/>
            <person name="Cattolico L."/>
            <person name="Pelletier E."/>
            <person name="Couloux A."/>
            <person name="Segurens B."/>
            <person name="Wincker P."/>
            <person name="D'Hont A."/>
            <person name="Scarpelli C."/>
            <person name="Weissenbach J."/>
            <person name="Salanoubat M."/>
            <person name="Quetier F."/>
            <person name="Yu Y."/>
            <person name="Kim H.R."/>
            <person name="Rambo T."/>
            <person name="Currie J."/>
            <person name="Collura K."/>
            <person name="Luo M."/>
            <person name="Yang T."/>
            <person name="Ammiraju J.S.S."/>
            <person name="Engler F."/>
            <person name="Soderlund C."/>
            <person name="Wing R.A."/>
            <person name="Palmer L.E."/>
            <person name="de la Bastide M."/>
            <person name="Spiegel L."/>
            <person name="Nascimento L."/>
            <person name="Zutavern T."/>
            <person name="O'Shaughnessy A."/>
            <person name="Dike S."/>
            <person name="Dedhia N."/>
            <person name="Preston R."/>
            <person name="Balija V."/>
            <person name="McCombie W.R."/>
            <person name="Chow T."/>
            <person name="Chen H."/>
            <person name="Chung M."/>
            <person name="Chen C."/>
            <person name="Shaw J."/>
            <person name="Wu H."/>
            <person name="Hsiao K."/>
            <person name="Chao Y."/>
            <person name="Chu M."/>
            <person name="Cheng C."/>
            <person name="Hour A."/>
            <person name="Lee P."/>
            <person name="Lin S."/>
            <person name="Lin Y."/>
            <person name="Liou J."/>
            <person name="Liu S."/>
            <person name="Hsing Y."/>
            <person name="Raghuvanshi S."/>
            <person name="Mohanty A."/>
            <person name="Bharti A.K."/>
            <person name="Gaur A."/>
            <person name="Gupta V."/>
            <person name="Kumar D."/>
            <person name="Ravi V."/>
            <person name="Vij S."/>
            <person name="Kapur A."/>
            <person name="Khurana P."/>
            <person name="Khurana P."/>
            <person name="Khurana J.P."/>
            <person name="Tyagi A.K."/>
            <person name="Gaikwad K."/>
            <person name="Singh A."/>
            <person name="Dalal V."/>
            <person name="Srivastava S."/>
            <person name="Dixit A."/>
            <person name="Pal A.K."/>
            <person name="Ghazi I.A."/>
            <person name="Yadav M."/>
            <person name="Pandit A."/>
            <person name="Bhargava A."/>
            <person name="Sureshbabu K."/>
            <person name="Batra K."/>
            <person name="Sharma T.R."/>
            <person name="Mohapatra T."/>
            <person name="Singh N.K."/>
            <person name="Messing J."/>
            <person name="Nelson A.B."/>
            <person name="Fuks G."/>
            <person name="Kavchok S."/>
            <person name="Keizer G."/>
            <person name="Linton E."/>
            <person name="Llaca V."/>
            <person name="Song R."/>
            <person name="Tanyolac B."/>
            <person name="Young S."/>
            <person name="Ho-Il K."/>
            <person name="Hahn J.H."/>
            <person name="Sangsakoo G."/>
            <person name="Vanavichit A."/>
            <person name="de Mattos Luiz.A.T."/>
            <person name="Zimmer P.D."/>
            <person name="Malone G."/>
            <person name="Dellagostin O."/>
            <person name="de Oliveira A.C."/>
            <person name="Bevan M."/>
            <person name="Bancroft I."/>
            <person name="Minx P."/>
            <person name="Cordum H."/>
            <person name="Wilson R."/>
            <person name="Cheng Z."/>
            <person name="Jin W."/>
            <person name="Jiang J."/>
            <person name="Leong S.A."/>
            <person name="Iwama H."/>
            <person name="Gojobori T."/>
            <person name="Itoh T."/>
            <person name="Niimura Y."/>
            <person name="Fujii Y."/>
            <person name="Habara T."/>
            <person name="Sakai H."/>
            <person name="Sato Y."/>
            <person name="Wilson G."/>
            <person name="Kumar K."/>
            <person name="McCouch S."/>
            <person name="Juretic N."/>
            <person name="Hoen D."/>
            <person name="Wright S."/>
            <person name="Bruskiewich R."/>
            <person name="Bureau T."/>
            <person name="Miyao A."/>
            <person name="Hirochika H."/>
            <person name="Nishikawa T."/>
            <person name="Kadowaki K."/>
            <person name="Sugiura M."/>
            <person name="Burr B."/>
            <person name="Sasaki T."/>
        </authorList>
    </citation>
    <scope>NUCLEOTIDE SEQUENCE [LARGE SCALE GENOMIC DNA]</scope>
    <source>
        <strain evidence="3">cv. Nipponbare</strain>
    </source>
</reference>
<reference evidence="2 3" key="2">
    <citation type="journal article" date="2013" name="Plant Cell Physiol.">
        <title>Rice Annotation Project Database (RAP-DB): an integrative and interactive database for rice genomics.</title>
        <authorList>
            <person name="Sakai H."/>
            <person name="Lee S.S."/>
            <person name="Tanaka T."/>
            <person name="Numa H."/>
            <person name="Kim J."/>
            <person name="Kawahara Y."/>
            <person name="Wakimoto H."/>
            <person name="Yang C.C."/>
            <person name="Iwamoto M."/>
            <person name="Abe T."/>
            <person name="Yamada Y."/>
            <person name="Muto A."/>
            <person name="Inokuchi H."/>
            <person name="Ikemura T."/>
            <person name="Matsumoto T."/>
            <person name="Sasaki T."/>
            <person name="Itoh T."/>
        </authorList>
    </citation>
    <scope>NUCLEOTIDE SEQUENCE [LARGE SCALE GENOMIC DNA]</scope>
    <source>
        <strain evidence="3">cv. Nipponbare</strain>
    </source>
</reference>
<dbReference type="InParanoid" id="A0A0N7KL67"/>
<sequence>MRTRRWRGVTRPAALDLDGASDDHAVARQHQRRQHVQTPCFEQRSEEDDGKKKQQQQLWRRRRRTRHGGKEKQ</sequence>
<reference evidence="2 3" key="3">
    <citation type="journal article" date="2013" name="Rice">
        <title>Improvement of the Oryza sativa Nipponbare reference genome using next generation sequence and optical map data.</title>
        <authorList>
            <person name="Kawahara Y."/>
            <person name="de la Bastide M."/>
            <person name="Hamilton J.P."/>
            <person name="Kanamori H."/>
            <person name="McCombie W.R."/>
            <person name="Ouyang S."/>
            <person name="Schwartz D.C."/>
            <person name="Tanaka T."/>
            <person name="Wu J."/>
            <person name="Zhou S."/>
            <person name="Childs K.L."/>
            <person name="Davidson R.M."/>
            <person name="Lin H."/>
            <person name="Quesada-Ocampo L."/>
            <person name="Vaillancourt B."/>
            <person name="Sakai H."/>
            <person name="Lee S.S."/>
            <person name="Kim J."/>
            <person name="Numa H."/>
            <person name="Itoh T."/>
            <person name="Buell C.R."/>
            <person name="Matsumoto T."/>
        </authorList>
    </citation>
    <scope>NUCLEOTIDE SEQUENCE [LARGE SCALE GENOMIC DNA]</scope>
    <source>
        <strain evidence="3">cv. Nipponbare</strain>
    </source>
</reference>
<proteinExistence type="predicted"/>
<accession>A0A0N7KL67</accession>
<evidence type="ECO:0000313" key="2">
    <source>
        <dbReference type="EMBL" id="BAS95169.1"/>
    </source>
</evidence>
<organism evidence="2 3">
    <name type="scientific">Oryza sativa subsp. japonica</name>
    <name type="common">Rice</name>
    <dbReference type="NCBI Taxonomy" id="39947"/>
    <lineage>
        <taxon>Eukaryota</taxon>
        <taxon>Viridiplantae</taxon>
        <taxon>Streptophyta</taxon>
        <taxon>Embryophyta</taxon>
        <taxon>Tracheophyta</taxon>
        <taxon>Spermatophyta</taxon>
        <taxon>Magnoliopsida</taxon>
        <taxon>Liliopsida</taxon>
        <taxon>Poales</taxon>
        <taxon>Poaceae</taxon>
        <taxon>BOP clade</taxon>
        <taxon>Oryzoideae</taxon>
        <taxon>Oryzeae</taxon>
        <taxon>Oryzinae</taxon>
        <taxon>Oryza</taxon>
        <taxon>Oryza sativa</taxon>
    </lineage>
</organism>
<feature type="region of interest" description="Disordered" evidence="1">
    <location>
        <begin position="1"/>
        <end position="73"/>
    </location>
</feature>
<dbReference type="Proteomes" id="UP000059680">
    <property type="component" value="Chromosome 5"/>
</dbReference>
<gene>
    <name evidence="2" type="ordered locus">Os05g0546450</name>
    <name evidence="2" type="ORF">OSNPB_050546450</name>
</gene>
<evidence type="ECO:0000256" key="1">
    <source>
        <dbReference type="SAM" id="MobiDB-lite"/>
    </source>
</evidence>
<dbReference type="PaxDb" id="39947-A0A0N7KL67"/>
<keyword evidence="3" id="KW-1185">Reference proteome</keyword>
<name>A0A0N7KL67_ORYSJ</name>
<dbReference type="EMBL" id="AP014961">
    <property type="protein sequence ID" value="BAS95169.1"/>
    <property type="molecule type" value="Genomic_DNA"/>
</dbReference>
<dbReference type="AlphaFoldDB" id="A0A0N7KL67"/>
<protein>
    <submittedName>
        <fullName evidence="2">Os05g0546450 protein</fullName>
    </submittedName>
</protein>
<evidence type="ECO:0000313" key="3">
    <source>
        <dbReference type="Proteomes" id="UP000059680"/>
    </source>
</evidence>